<dbReference type="EMBL" id="FNDO01000136">
    <property type="protein sequence ID" value="SDJ15464.1"/>
    <property type="molecule type" value="Genomic_DNA"/>
</dbReference>
<proteinExistence type="predicted"/>
<evidence type="ECO:0000313" key="2">
    <source>
        <dbReference type="Proteomes" id="UP000181870"/>
    </source>
</evidence>
<sequence length="109" mass="12692">MTLFMREPPCGGFPWGTRQNWTLTSSRVTACHITLDMNFEYHTLKLYPSAEESVRFLFISRIRAEKGIEEYLAAVETIRKETPKEFHIVGGCEGDYENENRLKRMRGCP</sequence>
<reference evidence="1 2" key="1">
    <citation type="submission" date="2016-10" db="EMBL/GenBank/DDBJ databases">
        <authorList>
            <person name="de Groot N.N."/>
        </authorList>
    </citation>
    <scope>NUCLEOTIDE SEQUENCE [LARGE SCALE GENOMIC DNA]</scope>
    <source>
        <strain evidence="1 2">NLAE-zl-C57</strain>
    </source>
</reference>
<organism evidence="1 2">
    <name type="scientific">Bacteroides ovatus</name>
    <dbReference type="NCBI Taxonomy" id="28116"/>
    <lineage>
        <taxon>Bacteria</taxon>
        <taxon>Pseudomonadati</taxon>
        <taxon>Bacteroidota</taxon>
        <taxon>Bacteroidia</taxon>
        <taxon>Bacteroidales</taxon>
        <taxon>Bacteroidaceae</taxon>
        <taxon>Bacteroides</taxon>
    </lineage>
</organism>
<accession>A0A1G8REI2</accession>
<dbReference type="Proteomes" id="UP000181870">
    <property type="component" value="Unassembled WGS sequence"/>
</dbReference>
<evidence type="ECO:0000313" key="1">
    <source>
        <dbReference type="EMBL" id="SDJ15464.1"/>
    </source>
</evidence>
<evidence type="ECO:0008006" key="3">
    <source>
        <dbReference type="Google" id="ProtNLM"/>
    </source>
</evidence>
<dbReference type="Gene3D" id="3.40.50.2000">
    <property type="entry name" value="Glycogen Phosphorylase B"/>
    <property type="match status" value="1"/>
</dbReference>
<dbReference type="SUPFAM" id="SSF53756">
    <property type="entry name" value="UDP-Glycosyltransferase/glycogen phosphorylase"/>
    <property type="match status" value="1"/>
</dbReference>
<gene>
    <name evidence="1" type="ORF">SAMN05192582_11368</name>
</gene>
<dbReference type="AlphaFoldDB" id="A0A1G8REI2"/>
<protein>
    <recommendedName>
        <fullName evidence="3">Glycosyltransferase family 1 protein</fullName>
    </recommendedName>
</protein>
<name>A0A1G8REI2_BACOV</name>